<evidence type="ECO:0000256" key="1">
    <source>
        <dbReference type="SAM" id="SignalP"/>
    </source>
</evidence>
<organism evidence="2 3">
    <name type="scientific">Sphingobacterium anhuiense</name>
    <dbReference type="NCBI Taxonomy" id="493780"/>
    <lineage>
        <taxon>Bacteria</taxon>
        <taxon>Pseudomonadati</taxon>
        <taxon>Bacteroidota</taxon>
        <taxon>Sphingobacteriia</taxon>
        <taxon>Sphingobacteriales</taxon>
        <taxon>Sphingobacteriaceae</taxon>
        <taxon>Sphingobacterium</taxon>
    </lineage>
</organism>
<feature type="signal peptide" evidence="1">
    <location>
        <begin position="1"/>
        <end position="19"/>
    </location>
</feature>
<evidence type="ECO:0000313" key="2">
    <source>
        <dbReference type="EMBL" id="MFD2906138.1"/>
    </source>
</evidence>
<dbReference type="Proteomes" id="UP001597509">
    <property type="component" value="Unassembled WGS sequence"/>
</dbReference>
<name>A0ABW5Z2A0_9SPHI</name>
<comment type="caution">
    <text evidence="2">The sequence shown here is derived from an EMBL/GenBank/DDBJ whole genome shotgun (WGS) entry which is preliminary data.</text>
</comment>
<dbReference type="PANTHER" id="PTHR34387">
    <property type="entry name" value="SLR1258 PROTEIN"/>
    <property type="match status" value="1"/>
</dbReference>
<dbReference type="Gene3D" id="3.30.70.2970">
    <property type="entry name" value="Protein of unknown function (DUF541), domain 2"/>
    <property type="match status" value="1"/>
</dbReference>
<feature type="chain" id="PRO_5046480448" evidence="1">
    <location>
        <begin position="20"/>
        <end position="234"/>
    </location>
</feature>
<dbReference type="RefSeq" id="WP_380923150.1">
    <property type="nucleotide sequence ID" value="NZ_JBHUPE010000010.1"/>
</dbReference>
<keyword evidence="1" id="KW-0732">Signal</keyword>
<evidence type="ECO:0000313" key="3">
    <source>
        <dbReference type="Proteomes" id="UP001597509"/>
    </source>
</evidence>
<sequence length="234" mass="26208">MKNLLLGIMLFASVHTLQAQQMTNKDMVTTIGRAEEEVTPDIIYINVTLKEFYQDGNTKKKVSIETLEKQLFQAATNVGVEKKDFTIQNIYSTNYATKKKKETEILLSRQYRIKVTQLNKLNDLFDGVDAAGIQNTAISELDYSKKKELEKTLKVKAIKDAMENAKILAEAAGQKVGKAILLSESPQMIYFNSPRAMASFKSSNMEAADVADDLDLDIKPIKIISEVNASFEIL</sequence>
<accession>A0ABW5Z2A0</accession>
<keyword evidence="3" id="KW-1185">Reference proteome</keyword>
<dbReference type="InterPro" id="IPR052022">
    <property type="entry name" value="26kDa_periplasmic_antigen"/>
</dbReference>
<dbReference type="EMBL" id="JBHUPE010000010">
    <property type="protein sequence ID" value="MFD2906138.1"/>
    <property type="molecule type" value="Genomic_DNA"/>
</dbReference>
<dbReference type="InterPro" id="IPR007497">
    <property type="entry name" value="SIMPL/DUF541"/>
</dbReference>
<dbReference type="Pfam" id="PF04402">
    <property type="entry name" value="SIMPL"/>
    <property type="match status" value="1"/>
</dbReference>
<dbReference type="PANTHER" id="PTHR34387:SF1">
    <property type="entry name" value="PERIPLASMIC IMMUNOGENIC PROTEIN"/>
    <property type="match status" value="1"/>
</dbReference>
<reference evidence="3" key="1">
    <citation type="journal article" date="2019" name="Int. J. Syst. Evol. Microbiol.">
        <title>The Global Catalogue of Microorganisms (GCM) 10K type strain sequencing project: providing services to taxonomists for standard genome sequencing and annotation.</title>
        <authorList>
            <consortium name="The Broad Institute Genomics Platform"/>
            <consortium name="The Broad Institute Genome Sequencing Center for Infectious Disease"/>
            <person name="Wu L."/>
            <person name="Ma J."/>
        </authorList>
    </citation>
    <scope>NUCLEOTIDE SEQUENCE [LARGE SCALE GENOMIC DNA]</scope>
    <source>
        <strain evidence="3">KCTC 22209</strain>
    </source>
</reference>
<protein>
    <submittedName>
        <fullName evidence="2">SIMPL domain-containing protein</fullName>
    </submittedName>
</protein>
<dbReference type="Gene3D" id="3.30.110.170">
    <property type="entry name" value="Protein of unknown function (DUF541), domain 1"/>
    <property type="match status" value="1"/>
</dbReference>
<gene>
    <name evidence="2" type="ORF">ACFS6I_19570</name>
</gene>
<proteinExistence type="predicted"/>